<organism evidence="1">
    <name type="scientific">Anguilla anguilla</name>
    <name type="common">European freshwater eel</name>
    <name type="synonym">Muraena anguilla</name>
    <dbReference type="NCBI Taxonomy" id="7936"/>
    <lineage>
        <taxon>Eukaryota</taxon>
        <taxon>Metazoa</taxon>
        <taxon>Chordata</taxon>
        <taxon>Craniata</taxon>
        <taxon>Vertebrata</taxon>
        <taxon>Euteleostomi</taxon>
        <taxon>Actinopterygii</taxon>
        <taxon>Neopterygii</taxon>
        <taxon>Teleostei</taxon>
        <taxon>Anguilliformes</taxon>
        <taxon>Anguillidae</taxon>
        <taxon>Anguilla</taxon>
    </lineage>
</organism>
<name>A0A0E9TUN7_ANGAN</name>
<accession>A0A0E9TUN7</accession>
<protein>
    <submittedName>
        <fullName evidence="1">Uncharacterized protein</fullName>
    </submittedName>
</protein>
<sequence length="20" mass="2508">MKTTLLIRIYIPKHTKWDLH</sequence>
<proteinExistence type="predicted"/>
<dbReference type="AlphaFoldDB" id="A0A0E9TUN7"/>
<evidence type="ECO:0000313" key="1">
    <source>
        <dbReference type="EMBL" id="JAH57389.1"/>
    </source>
</evidence>
<reference evidence="1" key="2">
    <citation type="journal article" date="2015" name="Fish Shellfish Immunol.">
        <title>Early steps in the European eel (Anguilla anguilla)-Vibrio vulnificus interaction in the gills: Role of the RtxA13 toxin.</title>
        <authorList>
            <person name="Callol A."/>
            <person name="Pajuelo D."/>
            <person name="Ebbesson L."/>
            <person name="Teles M."/>
            <person name="MacKenzie S."/>
            <person name="Amaro C."/>
        </authorList>
    </citation>
    <scope>NUCLEOTIDE SEQUENCE</scope>
</reference>
<dbReference type="EMBL" id="GBXM01051188">
    <property type="protein sequence ID" value="JAH57389.1"/>
    <property type="molecule type" value="Transcribed_RNA"/>
</dbReference>
<reference evidence="1" key="1">
    <citation type="submission" date="2014-11" db="EMBL/GenBank/DDBJ databases">
        <authorList>
            <person name="Amaro Gonzalez C."/>
        </authorList>
    </citation>
    <scope>NUCLEOTIDE SEQUENCE</scope>
</reference>